<dbReference type="Proteomes" id="UP000636709">
    <property type="component" value="Unassembled WGS sequence"/>
</dbReference>
<protein>
    <submittedName>
        <fullName evidence="1">Uncharacterized protein</fullName>
    </submittedName>
</protein>
<evidence type="ECO:0000313" key="1">
    <source>
        <dbReference type="EMBL" id="KAF8681795.1"/>
    </source>
</evidence>
<proteinExistence type="predicted"/>
<dbReference type="AlphaFoldDB" id="A0A835B031"/>
<organism evidence="1 2">
    <name type="scientific">Digitaria exilis</name>
    <dbReference type="NCBI Taxonomy" id="1010633"/>
    <lineage>
        <taxon>Eukaryota</taxon>
        <taxon>Viridiplantae</taxon>
        <taxon>Streptophyta</taxon>
        <taxon>Embryophyta</taxon>
        <taxon>Tracheophyta</taxon>
        <taxon>Spermatophyta</taxon>
        <taxon>Magnoliopsida</taxon>
        <taxon>Liliopsida</taxon>
        <taxon>Poales</taxon>
        <taxon>Poaceae</taxon>
        <taxon>PACMAD clade</taxon>
        <taxon>Panicoideae</taxon>
        <taxon>Panicodae</taxon>
        <taxon>Paniceae</taxon>
        <taxon>Anthephorinae</taxon>
        <taxon>Digitaria</taxon>
    </lineage>
</organism>
<evidence type="ECO:0000313" key="2">
    <source>
        <dbReference type="Proteomes" id="UP000636709"/>
    </source>
</evidence>
<gene>
    <name evidence="1" type="ORF">HU200_045233</name>
</gene>
<accession>A0A835B031</accession>
<name>A0A835B031_9POAL</name>
<keyword evidence="2" id="KW-1185">Reference proteome</keyword>
<sequence>MCMVLSDGVHCRGLGTNEYAIVFFLCVGDRFHWMLLIAVEAHGINGVAGLVSYDMPADVWWSSGGFIYQHEEKSGWILATTVSGGSVPIPGDSSSGDLGRLSVFEASDPLFLGDAMVLTIFFRRVIQRPKCMSIRCATQDGNKKIVNLAREEVGFRRCAPAADGEEDRE</sequence>
<dbReference type="EMBL" id="JACEFO010002109">
    <property type="protein sequence ID" value="KAF8681795.1"/>
    <property type="molecule type" value="Genomic_DNA"/>
</dbReference>
<comment type="caution">
    <text evidence="1">The sequence shown here is derived from an EMBL/GenBank/DDBJ whole genome shotgun (WGS) entry which is preliminary data.</text>
</comment>
<reference evidence="1" key="1">
    <citation type="submission" date="2020-07" db="EMBL/GenBank/DDBJ databases">
        <title>Genome sequence and genetic diversity analysis of an under-domesticated orphan crop, white fonio (Digitaria exilis).</title>
        <authorList>
            <person name="Bennetzen J.L."/>
            <person name="Chen S."/>
            <person name="Ma X."/>
            <person name="Wang X."/>
            <person name="Yssel A.E.J."/>
            <person name="Chaluvadi S.R."/>
            <person name="Johnson M."/>
            <person name="Gangashetty P."/>
            <person name="Hamidou F."/>
            <person name="Sanogo M.D."/>
            <person name="Zwaenepoel A."/>
            <person name="Wallace J."/>
            <person name="Van De Peer Y."/>
            <person name="Van Deynze A."/>
        </authorList>
    </citation>
    <scope>NUCLEOTIDE SEQUENCE</scope>
    <source>
        <tissue evidence="1">Leaves</tissue>
    </source>
</reference>